<dbReference type="GO" id="GO:0004798">
    <property type="term" value="F:dTMP kinase activity"/>
    <property type="evidence" value="ECO:0007669"/>
    <property type="project" value="UniProtKB-UniRule"/>
</dbReference>
<dbReference type="InterPro" id="IPR039430">
    <property type="entry name" value="Thymidylate_kin-like_dom"/>
</dbReference>
<dbReference type="PROSITE" id="PS01331">
    <property type="entry name" value="THYMIDYLATE_KINASE"/>
    <property type="match status" value="1"/>
</dbReference>
<evidence type="ECO:0000256" key="4">
    <source>
        <dbReference type="ARBA" id="ARBA00022679"/>
    </source>
</evidence>
<dbReference type="HAMAP" id="MF_00165">
    <property type="entry name" value="Thymidylate_kinase"/>
    <property type="match status" value="1"/>
</dbReference>
<comment type="catalytic activity">
    <reaction evidence="10 12">
        <text>dTMP + ATP = dTDP + ADP</text>
        <dbReference type="Rhea" id="RHEA:13517"/>
        <dbReference type="ChEBI" id="CHEBI:30616"/>
        <dbReference type="ChEBI" id="CHEBI:58369"/>
        <dbReference type="ChEBI" id="CHEBI:63528"/>
        <dbReference type="ChEBI" id="CHEBI:456216"/>
        <dbReference type="EC" id="2.7.4.9"/>
    </reaction>
</comment>
<feature type="domain" description="Thymidylate kinase-like" evidence="13">
    <location>
        <begin position="5"/>
        <end position="198"/>
    </location>
</feature>
<dbReference type="PANTHER" id="PTHR10344">
    <property type="entry name" value="THYMIDYLATE KINASE"/>
    <property type="match status" value="1"/>
</dbReference>
<name>A0A2U8E794_9BACT</name>
<gene>
    <name evidence="12" type="primary">tmk</name>
    <name evidence="14" type="ORF">CKA38_15045</name>
</gene>
<proteinExistence type="inferred from homology"/>
<keyword evidence="4 12" id="KW-0808">Transferase</keyword>
<dbReference type="GO" id="GO:0005524">
    <property type="term" value="F:ATP binding"/>
    <property type="evidence" value="ECO:0007669"/>
    <property type="project" value="UniProtKB-UniRule"/>
</dbReference>
<dbReference type="EMBL" id="CP023004">
    <property type="protein sequence ID" value="AWI10731.1"/>
    <property type="molecule type" value="Genomic_DNA"/>
</dbReference>
<feature type="binding site" evidence="12">
    <location>
        <begin position="7"/>
        <end position="14"/>
    </location>
    <ligand>
        <name>ATP</name>
        <dbReference type="ChEBI" id="CHEBI:30616"/>
    </ligand>
</feature>
<dbReference type="InterPro" id="IPR018094">
    <property type="entry name" value="Thymidylate_kinase"/>
</dbReference>
<dbReference type="EC" id="2.7.4.9" evidence="2 12"/>
<dbReference type="GO" id="GO:0006233">
    <property type="term" value="P:dTDP biosynthetic process"/>
    <property type="evidence" value="ECO:0007669"/>
    <property type="project" value="InterPro"/>
</dbReference>
<dbReference type="FunFam" id="3.40.50.300:FF:000225">
    <property type="entry name" value="Thymidylate kinase"/>
    <property type="match status" value="1"/>
</dbReference>
<comment type="similarity">
    <text evidence="1 12">Belongs to the thymidylate kinase family.</text>
</comment>
<accession>A0A2U8E794</accession>
<evidence type="ECO:0000313" key="14">
    <source>
        <dbReference type="EMBL" id="AWI10731.1"/>
    </source>
</evidence>
<organism evidence="14 15">
    <name type="scientific">Ereboglobus luteus</name>
    <dbReference type="NCBI Taxonomy" id="1796921"/>
    <lineage>
        <taxon>Bacteria</taxon>
        <taxon>Pseudomonadati</taxon>
        <taxon>Verrucomicrobiota</taxon>
        <taxon>Opitutia</taxon>
        <taxon>Opitutales</taxon>
        <taxon>Opitutaceae</taxon>
        <taxon>Ereboglobus</taxon>
    </lineage>
</organism>
<dbReference type="InterPro" id="IPR027417">
    <property type="entry name" value="P-loop_NTPase"/>
</dbReference>
<dbReference type="GO" id="GO:0006227">
    <property type="term" value="P:dUDP biosynthetic process"/>
    <property type="evidence" value="ECO:0007669"/>
    <property type="project" value="TreeGrafter"/>
</dbReference>
<dbReference type="GO" id="GO:0006235">
    <property type="term" value="P:dTTP biosynthetic process"/>
    <property type="evidence" value="ECO:0007669"/>
    <property type="project" value="UniProtKB-UniRule"/>
</dbReference>
<keyword evidence="5 12" id="KW-0545">Nucleotide biosynthesis</keyword>
<dbReference type="Proteomes" id="UP000244896">
    <property type="component" value="Chromosome"/>
</dbReference>
<dbReference type="SUPFAM" id="SSF52540">
    <property type="entry name" value="P-loop containing nucleoside triphosphate hydrolases"/>
    <property type="match status" value="1"/>
</dbReference>
<dbReference type="PANTHER" id="PTHR10344:SF4">
    <property type="entry name" value="UMP-CMP KINASE 2, MITOCHONDRIAL"/>
    <property type="match status" value="1"/>
</dbReference>
<sequence>MLISFEGSEGSGKTTQIARLVKRLEKLGHEIVTTREPGGTKIGEQVRDILLHTTNSSDKMFAETELLLFAAARAQIVREVIAPALLRGAVVLSDRYLDSSTVYQGIARNLGSDPVNEINRFAIGTVMPDVTVVIDVPTKVSIERISKRKGTKPDRIERENIDFYEKVRAGYLVLAKGMPGRFVVVNGTKSAAAIEKEIWSALLKRVFKKKAPKTLPMKKASAKKKAANKK</sequence>
<dbReference type="AlphaFoldDB" id="A0A2U8E794"/>
<dbReference type="GO" id="GO:0005829">
    <property type="term" value="C:cytosol"/>
    <property type="evidence" value="ECO:0007669"/>
    <property type="project" value="TreeGrafter"/>
</dbReference>
<dbReference type="CDD" id="cd01672">
    <property type="entry name" value="TMPK"/>
    <property type="match status" value="1"/>
</dbReference>
<dbReference type="Pfam" id="PF02223">
    <property type="entry name" value="Thymidylate_kin"/>
    <property type="match status" value="1"/>
</dbReference>
<evidence type="ECO:0000256" key="10">
    <source>
        <dbReference type="ARBA" id="ARBA00048743"/>
    </source>
</evidence>
<dbReference type="KEGG" id="elut:CKA38_15045"/>
<evidence type="ECO:0000313" key="15">
    <source>
        <dbReference type="Proteomes" id="UP000244896"/>
    </source>
</evidence>
<evidence type="ECO:0000256" key="9">
    <source>
        <dbReference type="ARBA" id="ARBA00029962"/>
    </source>
</evidence>
<evidence type="ECO:0000256" key="2">
    <source>
        <dbReference type="ARBA" id="ARBA00012980"/>
    </source>
</evidence>
<dbReference type="Gene3D" id="3.40.50.300">
    <property type="entry name" value="P-loop containing nucleotide triphosphate hydrolases"/>
    <property type="match status" value="1"/>
</dbReference>
<evidence type="ECO:0000256" key="11">
    <source>
        <dbReference type="ARBA" id="ARBA00057735"/>
    </source>
</evidence>
<keyword evidence="6 12" id="KW-0547">Nucleotide-binding</keyword>
<evidence type="ECO:0000256" key="3">
    <source>
        <dbReference type="ARBA" id="ARBA00017144"/>
    </source>
</evidence>
<evidence type="ECO:0000256" key="8">
    <source>
        <dbReference type="ARBA" id="ARBA00022840"/>
    </source>
</evidence>
<evidence type="ECO:0000259" key="13">
    <source>
        <dbReference type="Pfam" id="PF02223"/>
    </source>
</evidence>
<evidence type="ECO:0000256" key="6">
    <source>
        <dbReference type="ARBA" id="ARBA00022741"/>
    </source>
</evidence>
<keyword evidence="15" id="KW-1185">Reference proteome</keyword>
<evidence type="ECO:0000256" key="12">
    <source>
        <dbReference type="HAMAP-Rule" id="MF_00165"/>
    </source>
</evidence>
<keyword evidence="8 12" id="KW-0067">ATP-binding</keyword>
<dbReference type="InterPro" id="IPR018095">
    <property type="entry name" value="Thymidylate_kin_CS"/>
</dbReference>
<reference evidence="14 15" key="1">
    <citation type="journal article" date="2018" name="Syst. Appl. Microbiol.">
        <title>Ereboglobus luteus gen. nov. sp. nov. from cockroach guts, and new insights into the oxygen relationship of the genera Opitutus and Didymococcus (Verrucomicrobia: Opitutaceae).</title>
        <authorList>
            <person name="Tegtmeier D."/>
            <person name="Belitz A."/>
            <person name="Radek R."/>
            <person name="Heimerl T."/>
            <person name="Brune A."/>
        </authorList>
    </citation>
    <scope>NUCLEOTIDE SEQUENCE [LARGE SCALE GENOMIC DNA]</scope>
    <source>
        <strain evidence="14 15">Ho45</strain>
    </source>
</reference>
<evidence type="ECO:0000256" key="7">
    <source>
        <dbReference type="ARBA" id="ARBA00022777"/>
    </source>
</evidence>
<protein>
    <recommendedName>
        <fullName evidence="3 12">Thymidylate kinase</fullName>
        <ecNumber evidence="2 12">2.7.4.9</ecNumber>
    </recommendedName>
    <alternativeName>
        <fullName evidence="9 12">dTMP kinase</fullName>
    </alternativeName>
</protein>
<dbReference type="NCBIfam" id="TIGR00041">
    <property type="entry name" value="DTMP_kinase"/>
    <property type="match status" value="1"/>
</dbReference>
<dbReference type="OrthoDB" id="9774907at2"/>
<comment type="function">
    <text evidence="11 12">Phosphorylation of dTMP to form dTDP in both de novo and salvage pathways of dTTP synthesis.</text>
</comment>
<evidence type="ECO:0000256" key="5">
    <source>
        <dbReference type="ARBA" id="ARBA00022727"/>
    </source>
</evidence>
<evidence type="ECO:0000256" key="1">
    <source>
        <dbReference type="ARBA" id="ARBA00009776"/>
    </source>
</evidence>
<keyword evidence="7 12" id="KW-0418">Kinase</keyword>